<dbReference type="EMBL" id="LNIX01000037">
    <property type="protein sequence ID" value="OXA39742.1"/>
    <property type="molecule type" value="Genomic_DNA"/>
</dbReference>
<evidence type="ECO:0000313" key="1">
    <source>
        <dbReference type="EMBL" id="OXA39742.1"/>
    </source>
</evidence>
<accession>A0A226D2C4</accession>
<gene>
    <name evidence="1" type="ORF">Fcan01_25514</name>
</gene>
<name>A0A226D2C4_FOLCA</name>
<evidence type="ECO:0000313" key="2">
    <source>
        <dbReference type="Proteomes" id="UP000198287"/>
    </source>
</evidence>
<dbReference type="Proteomes" id="UP000198287">
    <property type="component" value="Unassembled WGS sequence"/>
</dbReference>
<dbReference type="AlphaFoldDB" id="A0A226D2C4"/>
<protein>
    <submittedName>
        <fullName evidence="1">Sushi, nidogen and EGF-like domain-containing protein 1</fullName>
    </submittedName>
</protein>
<keyword evidence="2" id="KW-1185">Reference proteome</keyword>
<sequence>MKIKIFWIKCYRAVTFFDDVDAEKGEKGDHNANNWIVPDPQPNGLSDLPLFDMMPFGSENGDVTLPPSDDAFAPVTLFRDPFIFANSTYGQLFVNTNGRIPFEKGSQFF</sequence>
<proteinExistence type="predicted"/>
<comment type="caution">
    <text evidence="1">The sequence shown here is derived from an EMBL/GenBank/DDBJ whole genome shotgun (WGS) entry which is preliminary data.</text>
</comment>
<reference evidence="1 2" key="1">
    <citation type="submission" date="2015-12" db="EMBL/GenBank/DDBJ databases">
        <title>The genome of Folsomia candida.</title>
        <authorList>
            <person name="Faddeeva A."/>
            <person name="Derks M.F."/>
            <person name="Anvar Y."/>
            <person name="Smit S."/>
            <person name="Van Straalen N."/>
            <person name="Roelofs D."/>
        </authorList>
    </citation>
    <scope>NUCLEOTIDE SEQUENCE [LARGE SCALE GENOMIC DNA]</scope>
    <source>
        <strain evidence="1 2">VU population</strain>
        <tissue evidence="1">Whole body</tissue>
    </source>
</reference>
<organism evidence="1 2">
    <name type="scientific">Folsomia candida</name>
    <name type="common">Springtail</name>
    <dbReference type="NCBI Taxonomy" id="158441"/>
    <lineage>
        <taxon>Eukaryota</taxon>
        <taxon>Metazoa</taxon>
        <taxon>Ecdysozoa</taxon>
        <taxon>Arthropoda</taxon>
        <taxon>Hexapoda</taxon>
        <taxon>Collembola</taxon>
        <taxon>Entomobryomorpha</taxon>
        <taxon>Isotomoidea</taxon>
        <taxon>Isotomidae</taxon>
        <taxon>Proisotominae</taxon>
        <taxon>Folsomia</taxon>
    </lineage>
</organism>